<gene>
    <name evidence="1" type="ORF">VHEMI08139</name>
</gene>
<dbReference type="InterPro" id="IPR002347">
    <property type="entry name" value="SDR_fam"/>
</dbReference>
<dbReference type="Proteomes" id="UP000039046">
    <property type="component" value="Unassembled WGS sequence"/>
</dbReference>
<evidence type="ECO:0008006" key="3">
    <source>
        <dbReference type="Google" id="ProtNLM"/>
    </source>
</evidence>
<evidence type="ECO:0000313" key="1">
    <source>
        <dbReference type="EMBL" id="CEJ92488.1"/>
    </source>
</evidence>
<dbReference type="EMBL" id="CDHN01000004">
    <property type="protein sequence ID" value="CEJ92488.1"/>
    <property type="molecule type" value="Genomic_DNA"/>
</dbReference>
<name>A0A0A1TMW1_9HYPO</name>
<dbReference type="PANTHER" id="PTHR43431">
    <property type="entry name" value="OXIDOREDUCTASE, SHORT CHAIN DEHYDROGENASE/REDUCTASE FAMILY (AFU_ORTHOLOGUE AFUA_5G14000)"/>
    <property type="match status" value="1"/>
</dbReference>
<organism evidence="1 2">
    <name type="scientific">[Torrubiella] hemipterigena</name>
    <dbReference type="NCBI Taxonomy" id="1531966"/>
    <lineage>
        <taxon>Eukaryota</taxon>
        <taxon>Fungi</taxon>
        <taxon>Dikarya</taxon>
        <taxon>Ascomycota</taxon>
        <taxon>Pezizomycotina</taxon>
        <taxon>Sordariomycetes</taxon>
        <taxon>Hypocreomycetidae</taxon>
        <taxon>Hypocreales</taxon>
        <taxon>Clavicipitaceae</taxon>
        <taxon>Clavicipitaceae incertae sedis</taxon>
        <taxon>'Torrubiella' clade</taxon>
    </lineage>
</organism>
<accession>A0A0A1TMW1</accession>
<keyword evidence="2" id="KW-1185">Reference proteome</keyword>
<dbReference type="Gene3D" id="3.40.50.720">
    <property type="entry name" value="NAD(P)-binding Rossmann-like Domain"/>
    <property type="match status" value="1"/>
</dbReference>
<dbReference type="SUPFAM" id="SSF51735">
    <property type="entry name" value="NAD(P)-binding Rossmann-fold domains"/>
    <property type="match status" value="1"/>
</dbReference>
<dbReference type="InterPro" id="IPR036291">
    <property type="entry name" value="NAD(P)-bd_dom_sf"/>
</dbReference>
<proteinExistence type="predicted"/>
<dbReference type="AlphaFoldDB" id="A0A0A1TMW1"/>
<dbReference type="OrthoDB" id="5399006at2759"/>
<dbReference type="HOGENOM" id="CLU_010194_17_0_1"/>
<sequence length="277" mass="29750">MSGTGQVRIWYINKQHSYLPTNFSLTSNQSLTTMPSYALIAGAGAGTSASVARLFAKHYTVVLLSRNEKSYAPTIQDITAAGGKAIGIIADLAQPDAVGAAFDEIEKQLPGHDLAVAVYNPGAGFQMGSFLDMKLEDLDNGLATSTRGLFSFAQRAIPLLLKMVAATPAYPPTLIVTGATASIRGGARFSTFASGKFAQRGLTQSLAREFSPQGVHVAYAIIDGGIKWPDAKWMMNGGAEDGMLLPDSIAESYWHLHTQHRSAFTLEMDLRPYIEKF</sequence>
<dbReference type="Pfam" id="PF00106">
    <property type="entry name" value="adh_short"/>
    <property type="match status" value="1"/>
</dbReference>
<dbReference type="PANTHER" id="PTHR43431:SF7">
    <property type="entry name" value="OXIDOREDUCTASE, SHORT CHAIN DEHYDROGENASE_REDUCTASE FAMILY (AFU_ORTHOLOGUE AFUA_5G14000)"/>
    <property type="match status" value="1"/>
</dbReference>
<dbReference type="STRING" id="1531966.A0A0A1TMW1"/>
<protein>
    <recommendedName>
        <fullName evidence="3">Short chain dehydrogenase</fullName>
    </recommendedName>
</protein>
<evidence type="ECO:0000313" key="2">
    <source>
        <dbReference type="Proteomes" id="UP000039046"/>
    </source>
</evidence>
<reference evidence="1 2" key="1">
    <citation type="journal article" date="2015" name="Genome Announc.">
        <title>Draft Genome Sequence and Gene Annotation of the Entomopathogenic Fungus Verticillium hemipterigenum.</title>
        <authorList>
            <person name="Horn F."/>
            <person name="Habel A."/>
            <person name="Scharf D.H."/>
            <person name="Dworschak J."/>
            <person name="Brakhage A.A."/>
            <person name="Guthke R."/>
            <person name="Hertweck C."/>
            <person name="Linde J."/>
        </authorList>
    </citation>
    <scope>NUCLEOTIDE SEQUENCE [LARGE SCALE GENOMIC DNA]</scope>
</reference>